<evidence type="ECO:0000256" key="7">
    <source>
        <dbReference type="ARBA" id="ARBA00022989"/>
    </source>
</evidence>
<dbReference type="Proteomes" id="UP000324800">
    <property type="component" value="Unassembled WGS sequence"/>
</dbReference>
<feature type="transmembrane region" description="Helical" evidence="10">
    <location>
        <begin position="69"/>
        <end position="87"/>
    </location>
</feature>
<evidence type="ECO:0000256" key="8">
    <source>
        <dbReference type="ARBA" id="ARBA00023136"/>
    </source>
</evidence>
<feature type="non-terminal residue" evidence="12">
    <location>
        <position position="441"/>
    </location>
</feature>
<keyword evidence="4" id="KW-0677">Repeat</keyword>
<feature type="domain" description="ABC transmembrane type-1" evidence="11">
    <location>
        <begin position="40"/>
        <end position="286"/>
    </location>
</feature>
<dbReference type="InterPro" id="IPR050173">
    <property type="entry name" value="ABC_transporter_C-like"/>
</dbReference>
<dbReference type="InterPro" id="IPR036640">
    <property type="entry name" value="ABC1_TM_sf"/>
</dbReference>
<evidence type="ECO:0000256" key="1">
    <source>
        <dbReference type="ARBA" id="ARBA00004127"/>
    </source>
</evidence>
<dbReference type="GO" id="GO:0012505">
    <property type="term" value="C:endomembrane system"/>
    <property type="evidence" value="ECO:0007669"/>
    <property type="project" value="UniProtKB-SubCell"/>
</dbReference>
<reference evidence="12 13" key="1">
    <citation type="submission" date="2019-03" db="EMBL/GenBank/DDBJ databases">
        <title>Single cell metagenomics reveals metabolic interactions within the superorganism composed of flagellate Streblomastix strix and complex community of Bacteroidetes bacteria on its surface.</title>
        <authorList>
            <person name="Treitli S.C."/>
            <person name="Kolisko M."/>
            <person name="Husnik F."/>
            <person name="Keeling P."/>
            <person name="Hampl V."/>
        </authorList>
    </citation>
    <scope>NUCLEOTIDE SEQUENCE [LARGE SCALE GENOMIC DNA]</scope>
    <source>
        <strain evidence="12">ST1C</strain>
    </source>
</reference>
<evidence type="ECO:0000256" key="9">
    <source>
        <dbReference type="SAM" id="MobiDB-lite"/>
    </source>
</evidence>
<dbReference type="OrthoDB" id="6500128at2759"/>
<gene>
    <name evidence="12" type="ORF">EZS28_031564</name>
</gene>
<evidence type="ECO:0000256" key="3">
    <source>
        <dbReference type="ARBA" id="ARBA00022692"/>
    </source>
</evidence>
<comment type="caution">
    <text evidence="12">The sequence shown here is derived from an EMBL/GenBank/DDBJ whole genome shotgun (WGS) entry which is preliminary data.</text>
</comment>
<evidence type="ECO:0000313" key="12">
    <source>
        <dbReference type="EMBL" id="KAA6372909.1"/>
    </source>
</evidence>
<dbReference type="Pfam" id="PF00664">
    <property type="entry name" value="ABC_membrane"/>
    <property type="match status" value="1"/>
</dbReference>
<evidence type="ECO:0000256" key="2">
    <source>
        <dbReference type="ARBA" id="ARBA00022448"/>
    </source>
</evidence>
<feature type="region of interest" description="Disordered" evidence="9">
    <location>
        <begin position="413"/>
        <end position="441"/>
    </location>
</feature>
<dbReference type="InterPro" id="IPR011527">
    <property type="entry name" value="ABC1_TM_dom"/>
</dbReference>
<dbReference type="PROSITE" id="PS50929">
    <property type="entry name" value="ABC_TM1F"/>
    <property type="match status" value="1"/>
</dbReference>
<dbReference type="SUPFAM" id="SSF90123">
    <property type="entry name" value="ABC transporter transmembrane region"/>
    <property type="match status" value="1"/>
</dbReference>
<dbReference type="PANTHER" id="PTHR24223">
    <property type="entry name" value="ATP-BINDING CASSETTE SUB-FAMILY C"/>
    <property type="match status" value="1"/>
</dbReference>
<dbReference type="GO" id="GO:0016020">
    <property type="term" value="C:membrane"/>
    <property type="evidence" value="ECO:0007669"/>
    <property type="project" value="InterPro"/>
</dbReference>
<dbReference type="PANTHER" id="PTHR24223:SF443">
    <property type="entry name" value="MULTIDRUG-RESISTANCE LIKE PROTEIN 1, ISOFORM I"/>
    <property type="match status" value="1"/>
</dbReference>
<feature type="transmembrane region" description="Helical" evidence="10">
    <location>
        <begin position="174"/>
        <end position="195"/>
    </location>
</feature>
<dbReference type="EMBL" id="SNRW01013185">
    <property type="protein sequence ID" value="KAA6372909.1"/>
    <property type="molecule type" value="Genomic_DNA"/>
</dbReference>
<keyword evidence="8 10" id="KW-0472">Membrane</keyword>
<comment type="subcellular location">
    <subcellularLocation>
        <location evidence="1">Endomembrane system</location>
        <topology evidence="1">Multi-pass membrane protein</topology>
    </subcellularLocation>
</comment>
<evidence type="ECO:0000313" key="13">
    <source>
        <dbReference type="Proteomes" id="UP000324800"/>
    </source>
</evidence>
<name>A0A5J4URB2_9EUKA</name>
<evidence type="ECO:0000256" key="5">
    <source>
        <dbReference type="ARBA" id="ARBA00022741"/>
    </source>
</evidence>
<dbReference type="GO" id="GO:0140359">
    <property type="term" value="F:ABC-type transporter activity"/>
    <property type="evidence" value="ECO:0007669"/>
    <property type="project" value="InterPro"/>
</dbReference>
<keyword evidence="5" id="KW-0547">Nucleotide-binding</keyword>
<keyword evidence="2" id="KW-0813">Transport</keyword>
<protein>
    <recommendedName>
        <fullName evidence="11">ABC transmembrane type-1 domain-containing protein</fullName>
    </recommendedName>
</protein>
<keyword evidence="7 10" id="KW-1133">Transmembrane helix</keyword>
<keyword evidence="6" id="KW-0067">ATP-binding</keyword>
<proteinExistence type="predicted"/>
<keyword evidence="3 10" id="KW-0812">Transmembrane</keyword>
<dbReference type="GO" id="GO:0005524">
    <property type="term" value="F:ATP binding"/>
    <property type="evidence" value="ECO:0007669"/>
    <property type="project" value="UniProtKB-KW"/>
</dbReference>
<evidence type="ECO:0000256" key="10">
    <source>
        <dbReference type="SAM" id="Phobius"/>
    </source>
</evidence>
<accession>A0A5J4URB2</accession>
<evidence type="ECO:0000256" key="6">
    <source>
        <dbReference type="ARBA" id="ARBA00022840"/>
    </source>
</evidence>
<evidence type="ECO:0000256" key="4">
    <source>
        <dbReference type="ARBA" id="ARBA00022737"/>
    </source>
</evidence>
<sequence>MKEMKRKANSESKNSWLSNAFLCFYCQFICHMKSITIDDVNVLIVVQPLLQRYLMQALQNKDLNPSTKFPYIGAISISMFQFLAYFFQSWGYRYDYHYTVQIRSTLQGLIFHKTLQLNINSHSNVDAGQLQTFISQDSTNIGNQLGTVLNMIHIPISLILPLTLVIFDLKLTSLVAVISIIICFIPQAFISSFVAKTIKQYLSFNDQRNKITNETLQGIRVVKYSGLENFFLRRILEVRVNQEWKSFKFTLISQIVSVFTRIIPYFVNSMTIMMHVFKNGLTQEQFPLKVMPDLNFLHMMTRECRQISSYIQSTIIVLSCVKRIQTFLDLPELQRENYQSNNNNNINNNIAISIIDGQFRFTDPPEIPLTIEEKERIRNEAEKRKKQAVIEEQAKEIQKKYLLQQIEKKQKEYYKDKDQNELQDDIGISESKKEFESDDDS</sequence>
<dbReference type="Gene3D" id="1.20.1560.10">
    <property type="entry name" value="ABC transporter type 1, transmembrane domain"/>
    <property type="match status" value="1"/>
</dbReference>
<feature type="transmembrane region" description="Helical" evidence="10">
    <location>
        <begin position="148"/>
        <end position="167"/>
    </location>
</feature>
<evidence type="ECO:0000259" key="11">
    <source>
        <dbReference type="PROSITE" id="PS50929"/>
    </source>
</evidence>
<organism evidence="12 13">
    <name type="scientific">Streblomastix strix</name>
    <dbReference type="NCBI Taxonomy" id="222440"/>
    <lineage>
        <taxon>Eukaryota</taxon>
        <taxon>Metamonada</taxon>
        <taxon>Preaxostyla</taxon>
        <taxon>Oxymonadida</taxon>
        <taxon>Streblomastigidae</taxon>
        <taxon>Streblomastix</taxon>
    </lineage>
</organism>
<dbReference type="AlphaFoldDB" id="A0A5J4URB2"/>